<evidence type="ECO:0000313" key="2">
    <source>
        <dbReference type="Proteomes" id="UP000271624"/>
    </source>
</evidence>
<gene>
    <name evidence="1" type="ORF">DSM106972_096350</name>
</gene>
<evidence type="ECO:0000313" key="1">
    <source>
        <dbReference type="EMBL" id="RUS93439.1"/>
    </source>
</evidence>
<reference evidence="1" key="1">
    <citation type="submission" date="2018-12" db="EMBL/GenBank/DDBJ databases">
        <authorList>
            <person name="Will S."/>
            <person name="Neumann-Schaal M."/>
            <person name="Henke P."/>
        </authorList>
    </citation>
    <scope>NUCLEOTIDE SEQUENCE</scope>
    <source>
        <strain evidence="1">PCC 7102</strain>
    </source>
</reference>
<dbReference type="Proteomes" id="UP000271624">
    <property type="component" value="Unassembled WGS sequence"/>
</dbReference>
<evidence type="ECO:0008006" key="3">
    <source>
        <dbReference type="Google" id="ProtNLM"/>
    </source>
</evidence>
<name>A0A433UI01_9CYAN</name>
<sequence length="1199" mass="136102">MNTHDAYSTPPGWKFVGLTSGGQWGMFVPDDGRSYTEAERIAYRERWQQLQVERRKLHAESLDESERHRQHSKLINQLPLKPQHHDDLKRRGLSDELIRAGLFRSIDQYQKLDFEVSYRLAGVGITGKSLTNFTTGYMVPVWNEYFQIVGYQIRNDNPGDDNPKYFWASSKSNKKRNTGASVHLQNGELPLTFCVPMRVHSLISNNTNLSKNFFESAEPLQNQHLFAKNHESENQHEDAKLRLKYIMLAEGILKPYILAQLRDCLCIGAAGGNFAGSPQTLKRYIEAASRFLDGTKQVVLWADAGAVVNKQVMRQYKKTYQLLRKWGYELRIAWWGQVDKSCPDPDEYTGNYELLSWNQFESLSRNPLQFWDGVKHQLDKLRRVFKEKRGFDKQLNTDKKQVIVNNLNYQVGNLPNYDEYVQLGCPKIIYQASERFTLWLEATSKGWHHIFDKSVPGLGKSHTAGSLKAAEFDSINQLFYLAADHRNPTTVTVEENFVDLIPRHNGLEIDNTRKTPLGKSYLVRPTSNADGNKLTKSNCFREHMFRSLAAKNIQNIESNDNPICGGCHLSNACPNNIGDGFGFRFLRTRSLKNPQVRAHPDSMPSIEDYQYDKCGVIWDEVSQLMRTRTKIEVRFDDFNQTVGQLALAAPETYNKLKPVLLQLSSLFTPGKKPEVESTKLPTSPRYGFSDIQVRQIIGKLPDCLSDIIEDLLPALTPDLAFLIEKSDSLDISVGTKQDKARGRQINKLLRGENYKDVKQQLNSVSLNWLVPLLEVLGNYIDGALAFEKGVLSIHTADYRHRDVARAAKFNIYLDGTMDVRHLALKLHTDVEDILVVEQALPSYENLTVVHVTGMGTLGKDRRKQSMLPRVLALRDGIINNHNDKKVNFIERKIHALPGDGYHFRDGRGVNRFLDTQVLVSLGVPYSHIGEMAAEYQILTGEQIDLDICSADVPNQFSKLEFNKGYDNDNQLTFQQFIDGMVRAEISQEGGRLRSHLRLHEKLTYYFVGDFDISFIKDELPGCKFVSMRAIEIAVEAAQYGEQTQYAIIKSLGEHILKGKHYVTQSDVMLGMSEPVTQGRISQIASDLNLEGGWCQLRQTAIDLIASLNTKNVVLNLDEDSEWLKSIYLPLIGEESVRDMIANLLEVASIVGIKFRDILAATSIEVRIKLLTVVFTAIAKITGGLEWLVEDSILVLNDTS</sequence>
<protein>
    <recommendedName>
        <fullName evidence="3">DUF3854 domain-containing protein</fullName>
    </recommendedName>
</protein>
<dbReference type="OrthoDB" id="473036at2"/>
<reference evidence="1" key="2">
    <citation type="journal article" date="2019" name="Genome Biol. Evol.">
        <title>Day and night: Metabolic profiles and evolutionary relationships of six axenic non-marine cyanobacteria.</title>
        <authorList>
            <person name="Will S.E."/>
            <person name="Henke P."/>
            <person name="Boedeker C."/>
            <person name="Huang S."/>
            <person name="Brinkmann H."/>
            <person name="Rohde M."/>
            <person name="Jarek M."/>
            <person name="Friedl T."/>
            <person name="Seufert S."/>
            <person name="Schumacher M."/>
            <person name="Overmann J."/>
            <person name="Neumann-Schaal M."/>
            <person name="Petersen J."/>
        </authorList>
    </citation>
    <scope>NUCLEOTIDE SEQUENCE [LARGE SCALE GENOMIC DNA]</scope>
    <source>
        <strain evidence="1">PCC 7102</strain>
    </source>
</reference>
<accession>A0A433UI01</accession>
<dbReference type="EMBL" id="RSCL01000059">
    <property type="protein sequence ID" value="RUS93439.1"/>
    <property type="molecule type" value="Genomic_DNA"/>
</dbReference>
<comment type="caution">
    <text evidence="1">The sequence shown here is derived from an EMBL/GenBank/DDBJ whole genome shotgun (WGS) entry which is preliminary data.</text>
</comment>
<proteinExistence type="predicted"/>
<keyword evidence="2" id="KW-1185">Reference proteome</keyword>
<organism evidence="1 2">
    <name type="scientific">Dulcicalothrix desertica PCC 7102</name>
    <dbReference type="NCBI Taxonomy" id="232991"/>
    <lineage>
        <taxon>Bacteria</taxon>
        <taxon>Bacillati</taxon>
        <taxon>Cyanobacteriota</taxon>
        <taxon>Cyanophyceae</taxon>
        <taxon>Nostocales</taxon>
        <taxon>Calotrichaceae</taxon>
        <taxon>Dulcicalothrix</taxon>
    </lineage>
</organism>
<dbReference type="AlphaFoldDB" id="A0A433UI01"/>